<gene>
    <name evidence="1" type="ORF">OOA_10008</name>
</gene>
<dbReference type="PATRIC" id="fig|1141662.3.peg.2033"/>
<dbReference type="EMBL" id="AKKL01000024">
    <property type="protein sequence ID" value="EKT61752.1"/>
    <property type="molecule type" value="Genomic_DNA"/>
</dbReference>
<dbReference type="OrthoDB" id="9792929at2"/>
<evidence type="ECO:0000313" key="2">
    <source>
        <dbReference type="Proteomes" id="UP000009336"/>
    </source>
</evidence>
<comment type="caution">
    <text evidence="1">The sequence shown here is derived from an EMBL/GenBank/DDBJ whole genome shotgun (WGS) entry which is preliminary data.</text>
</comment>
<dbReference type="Proteomes" id="UP000009336">
    <property type="component" value="Unassembled WGS sequence"/>
</dbReference>
<proteinExistence type="predicted"/>
<accession>K8WWG5</accession>
<keyword evidence="2" id="KW-1185">Reference proteome</keyword>
<dbReference type="eggNOG" id="COG0456">
    <property type="taxonomic scope" value="Bacteria"/>
</dbReference>
<dbReference type="AlphaFoldDB" id="K8WWG5"/>
<reference evidence="1 2" key="1">
    <citation type="journal article" date="2012" name="BMC Genomics">
        <title>Comparative genomics of bacteria in the genus Providencia isolated from wild Drosophila melanogaster.</title>
        <authorList>
            <person name="Galac M.R."/>
            <person name="Lazzaro B.P."/>
        </authorList>
    </citation>
    <scope>NUCLEOTIDE SEQUENCE [LARGE SCALE GENOMIC DNA]</scope>
    <source>
        <strain evidence="1 2">DSM 19968</strain>
    </source>
</reference>
<organism evidence="1 2">
    <name type="scientific">Providencia burhodogranariea DSM 19968</name>
    <dbReference type="NCBI Taxonomy" id="1141662"/>
    <lineage>
        <taxon>Bacteria</taxon>
        <taxon>Pseudomonadati</taxon>
        <taxon>Pseudomonadota</taxon>
        <taxon>Gammaproteobacteria</taxon>
        <taxon>Enterobacterales</taxon>
        <taxon>Morganellaceae</taxon>
        <taxon>Providencia</taxon>
    </lineage>
</organism>
<evidence type="ECO:0000313" key="1">
    <source>
        <dbReference type="EMBL" id="EKT61752.1"/>
    </source>
</evidence>
<protein>
    <submittedName>
        <fullName evidence="1">Uncharacterized protein</fullName>
    </submittedName>
</protein>
<dbReference type="HOGENOM" id="CLU_2900571_0_0_6"/>
<name>K8WWG5_9GAMM</name>
<dbReference type="RefSeq" id="WP_008912013.1">
    <property type="nucleotide sequence ID" value="NZ_KB233222.1"/>
</dbReference>
<dbReference type="STRING" id="1141662.OOA_10008"/>
<sequence>MANLDSERMQPAKQANDFVENAIADDKFNVLVVGLEGVVQDFCIAQNNQQHLISERRKTLSF</sequence>